<proteinExistence type="predicted"/>
<name>A0A7J7LQL1_9MAGN</name>
<dbReference type="PANTHER" id="PTHR33181">
    <property type="entry name" value="OS01G0778500 PROTEIN"/>
    <property type="match status" value="1"/>
</dbReference>
<gene>
    <name evidence="1" type="ORF">GIB67_038939</name>
</gene>
<accession>A0A7J7LQL1</accession>
<dbReference type="EMBL" id="JACGCM010002109">
    <property type="protein sequence ID" value="KAF6144840.1"/>
    <property type="molecule type" value="Genomic_DNA"/>
</dbReference>
<protein>
    <submittedName>
        <fullName evidence="1">Uncharacterized protein</fullName>
    </submittedName>
</protein>
<dbReference type="AlphaFoldDB" id="A0A7J7LQL1"/>
<evidence type="ECO:0000313" key="2">
    <source>
        <dbReference type="Proteomes" id="UP000541444"/>
    </source>
</evidence>
<comment type="caution">
    <text evidence="1">The sequence shown here is derived from an EMBL/GenBank/DDBJ whole genome shotgun (WGS) entry which is preliminary data.</text>
</comment>
<reference evidence="1 2" key="1">
    <citation type="journal article" date="2020" name="IScience">
        <title>Genome Sequencing of the Endangered Kingdonia uniflora (Circaeasteraceae, Ranunculales) Reveals Potential Mechanisms of Evolutionary Specialization.</title>
        <authorList>
            <person name="Sun Y."/>
            <person name="Deng T."/>
            <person name="Zhang A."/>
            <person name="Moore M.J."/>
            <person name="Landis J.B."/>
            <person name="Lin N."/>
            <person name="Zhang H."/>
            <person name="Zhang X."/>
            <person name="Huang J."/>
            <person name="Zhang X."/>
            <person name="Sun H."/>
            <person name="Wang H."/>
        </authorList>
    </citation>
    <scope>NUCLEOTIDE SEQUENCE [LARGE SCALE GENOMIC DNA]</scope>
    <source>
        <strain evidence="1">TB1705</strain>
        <tissue evidence="1">Leaf</tissue>
    </source>
</reference>
<keyword evidence="2" id="KW-1185">Reference proteome</keyword>
<organism evidence="1 2">
    <name type="scientific">Kingdonia uniflora</name>
    <dbReference type="NCBI Taxonomy" id="39325"/>
    <lineage>
        <taxon>Eukaryota</taxon>
        <taxon>Viridiplantae</taxon>
        <taxon>Streptophyta</taxon>
        <taxon>Embryophyta</taxon>
        <taxon>Tracheophyta</taxon>
        <taxon>Spermatophyta</taxon>
        <taxon>Magnoliopsida</taxon>
        <taxon>Ranunculales</taxon>
        <taxon>Circaeasteraceae</taxon>
        <taxon>Kingdonia</taxon>
    </lineage>
</organism>
<dbReference type="Proteomes" id="UP000541444">
    <property type="component" value="Unassembled WGS sequence"/>
</dbReference>
<dbReference type="OrthoDB" id="1620383at2759"/>
<dbReference type="PANTHER" id="PTHR33181:SF15">
    <property type="entry name" value="PROTEIN FAR1-RELATED SEQUENCE"/>
    <property type="match status" value="1"/>
</dbReference>
<evidence type="ECO:0000313" key="1">
    <source>
        <dbReference type="EMBL" id="KAF6144840.1"/>
    </source>
</evidence>
<sequence length="87" mass="10427">MEKWGSWWWCKNTFLFPTKRIVFTITSRLTLKPKGRKNGLMNIYKELESCSGYEDIQVMWEILHSTCPPNNNNKRSSSHWRLCFKPT</sequence>